<dbReference type="Gene3D" id="3.40.630.30">
    <property type="match status" value="1"/>
</dbReference>
<organism evidence="2 3">
    <name type="scientific">Anaerorhabdus furcosa</name>
    <dbReference type="NCBI Taxonomy" id="118967"/>
    <lineage>
        <taxon>Bacteria</taxon>
        <taxon>Bacillati</taxon>
        <taxon>Bacillota</taxon>
        <taxon>Erysipelotrichia</taxon>
        <taxon>Erysipelotrichales</taxon>
        <taxon>Erysipelotrichaceae</taxon>
        <taxon>Anaerorhabdus</taxon>
    </lineage>
</organism>
<dbReference type="GO" id="GO:0016747">
    <property type="term" value="F:acyltransferase activity, transferring groups other than amino-acyl groups"/>
    <property type="evidence" value="ECO:0007669"/>
    <property type="project" value="InterPro"/>
</dbReference>
<dbReference type="Proteomes" id="UP000243297">
    <property type="component" value="Unassembled WGS sequence"/>
</dbReference>
<evidence type="ECO:0000313" key="2">
    <source>
        <dbReference type="EMBL" id="SJZ90200.1"/>
    </source>
</evidence>
<proteinExistence type="predicted"/>
<protein>
    <submittedName>
        <fullName evidence="2">Acetyltransferase (GNAT) domain-containing protein</fullName>
    </submittedName>
</protein>
<dbReference type="SUPFAM" id="SSF55729">
    <property type="entry name" value="Acyl-CoA N-acyltransferases (Nat)"/>
    <property type="match status" value="1"/>
</dbReference>
<dbReference type="InterPro" id="IPR000182">
    <property type="entry name" value="GNAT_dom"/>
</dbReference>
<dbReference type="EMBL" id="FUWY01000006">
    <property type="protein sequence ID" value="SJZ90200.1"/>
    <property type="molecule type" value="Genomic_DNA"/>
</dbReference>
<gene>
    <name evidence="2" type="ORF">SAMN02745191_1989</name>
</gene>
<sequence>MLKIIQPRLSELSYRKKIMQDIETMSYNAHYNLDFPEYNNDTGCILFDESSWKSWYSKWINNEPTRFYAYLQNEDGNYVGEINYHLDSSSNTHQIGILIEAKYRGLGYGLEGLKLLIEKANKMD</sequence>
<keyword evidence="3" id="KW-1185">Reference proteome</keyword>
<dbReference type="Pfam" id="PF00583">
    <property type="entry name" value="Acetyltransf_1"/>
    <property type="match status" value="1"/>
</dbReference>
<name>A0A1T4PF63_9FIRM</name>
<dbReference type="RefSeq" id="WP_078712391.1">
    <property type="nucleotide sequence ID" value="NZ_FUWY01000006.1"/>
</dbReference>
<dbReference type="AlphaFoldDB" id="A0A1T4PF63"/>
<dbReference type="InterPro" id="IPR016181">
    <property type="entry name" value="Acyl_CoA_acyltransferase"/>
</dbReference>
<evidence type="ECO:0000313" key="3">
    <source>
        <dbReference type="Proteomes" id="UP000243297"/>
    </source>
</evidence>
<keyword evidence="2" id="KW-0808">Transferase</keyword>
<dbReference type="OrthoDB" id="9799092at2"/>
<feature type="domain" description="N-acetyltransferase" evidence="1">
    <location>
        <begin position="51"/>
        <end position="122"/>
    </location>
</feature>
<accession>A0A1T4PF63</accession>
<evidence type="ECO:0000259" key="1">
    <source>
        <dbReference type="Pfam" id="PF00583"/>
    </source>
</evidence>
<reference evidence="3" key="1">
    <citation type="submission" date="2017-02" db="EMBL/GenBank/DDBJ databases">
        <authorList>
            <person name="Varghese N."/>
            <person name="Submissions S."/>
        </authorList>
    </citation>
    <scope>NUCLEOTIDE SEQUENCE [LARGE SCALE GENOMIC DNA]</scope>
    <source>
        <strain evidence="3">ATCC 25662</strain>
    </source>
</reference>
<dbReference type="STRING" id="118967.SAMN02745191_1989"/>